<reference evidence="2" key="1">
    <citation type="submission" date="2022-11" db="UniProtKB">
        <authorList>
            <consortium name="WormBaseParasite"/>
        </authorList>
    </citation>
    <scope>IDENTIFICATION</scope>
</reference>
<dbReference type="Proteomes" id="UP000887578">
    <property type="component" value="Unplaced"/>
</dbReference>
<evidence type="ECO:0000313" key="2">
    <source>
        <dbReference type="WBParaSite" id="PDA_v2.g23298.t1"/>
    </source>
</evidence>
<evidence type="ECO:0000313" key="1">
    <source>
        <dbReference type="Proteomes" id="UP000887578"/>
    </source>
</evidence>
<protein>
    <submittedName>
        <fullName evidence="2">Uncharacterized protein</fullName>
    </submittedName>
</protein>
<dbReference type="WBParaSite" id="PDA_v2.g23298.t1">
    <property type="protein sequence ID" value="PDA_v2.g23298.t1"/>
    <property type="gene ID" value="PDA_v2.g23298"/>
</dbReference>
<proteinExistence type="predicted"/>
<accession>A0A914Q343</accession>
<dbReference type="AlphaFoldDB" id="A0A914Q343"/>
<organism evidence="1 2">
    <name type="scientific">Panagrolaimus davidi</name>
    <dbReference type="NCBI Taxonomy" id="227884"/>
    <lineage>
        <taxon>Eukaryota</taxon>
        <taxon>Metazoa</taxon>
        <taxon>Ecdysozoa</taxon>
        <taxon>Nematoda</taxon>
        <taxon>Chromadorea</taxon>
        <taxon>Rhabditida</taxon>
        <taxon>Tylenchina</taxon>
        <taxon>Panagrolaimomorpha</taxon>
        <taxon>Panagrolaimoidea</taxon>
        <taxon>Panagrolaimidae</taxon>
        <taxon>Panagrolaimus</taxon>
    </lineage>
</organism>
<name>A0A914Q343_9BILA</name>
<keyword evidence="1" id="KW-1185">Reference proteome</keyword>
<sequence length="117" mass="13738">MEEINERDQIPVYPSSDRSYETYYNERIKKNSYDKENNWPFFGKNQLKINGKKIVGFSHLQNSLKFKKVIDRKIPNQEFMGIGSAYAVKMSVLEKPCLKCKIRYKFLKTGAVENVGF</sequence>